<reference evidence="3" key="1">
    <citation type="journal article" date="2019" name="Int. J. Syst. Evol. Microbiol.">
        <title>The Global Catalogue of Microorganisms (GCM) 10K type strain sequencing project: providing services to taxonomists for standard genome sequencing and annotation.</title>
        <authorList>
            <consortium name="The Broad Institute Genomics Platform"/>
            <consortium name="The Broad Institute Genome Sequencing Center for Infectious Disease"/>
            <person name="Wu L."/>
            <person name="Ma J."/>
        </authorList>
    </citation>
    <scope>NUCLEOTIDE SEQUENCE [LARGE SCALE GENOMIC DNA]</scope>
    <source>
        <strain evidence="3">DT28</strain>
    </source>
</reference>
<gene>
    <name evidence="2" type="ORF">ACFO3I_00080</name>
</gene>
<evidence type="ECO:0000256" key="1">
    <source>
        <dbReference type="SAM" id="Phobius"/>
    </source>
</evidence>
<accession>A0ABV9JH68</accession>
<dbReference type="InterPro" id="IPR012902">
    <property type="entry name" value="N_methyl_site"/>
</dbReference>
<dbReference type="Proteomes" id="UP001595962">
    <property type="component" value="Unassembled WGS sequence"/>
</dbReference>
<organism evidence="2 3">
    <name type="scientific">Rheinheimera marina</name>
    <dbReference type="NCBI Taxonomy" id="1774958"/>
    <lineage>
        <taxon>Bacteria</taxon>
        <taxon>Pseudomonadati</taxon>
        <taxon>Pseudomonadota</taxon>
        <taxon>Gammaproteobacteria</taxon>
        <taxon>Chromatiales</taxon>
        <taxon>Chromatiaceae</taxon>
        <taxon>Rheinheimera</taxon>
    </lineage>
</organism>
<keyword evidence="1" id="KW-0472">Membrane</keyword>
<protein>
    <submittedName>
        <fullName evidence="2">PilW family protein</fullName>
    </submittedName>
</protein>
<name>A0ABV9JH68_9GAMM</name>
<keyword evidence="3" id="KW-1185">Reference proteome</keyword>
<sequence length="258" mass="28310">MPRPAAGFTLVELILVIVLLGIVGTATFSYLGLGAQMYADAADREKLLSQSRFAVERLTRELRNVVPNSVRVSSETGKNCIEFAPLISAGRYSPGIASGAVTLFSPAGWTELTSYSQPLFMTVYPVDASTDIYQQGRVASLLNLSATGNELSVTASFATTPRDSPSARMYFFGLPVAYCQEGAELYRYQRTGLDQPLSGRTLMAEALDTEFYVAEPPFQYQDSLVLTRNSVVHIRLAFKSLFADRLVFNQEIHIPNVP</sequence>
<feature type="transmembrane region" description="Helical" evidence="1">
    <location>
        <begin position="6"/>
        <end position="31"/>
    </location>
</feature>
<dbReference type="PROSITE" id="PS00409">
    <property type="entry name" value="PROKAR_NTER_METHYL"/>
    <property type="match status" value="1"/>
</dbReference>
<dbReference type="EMBL" id="JBHSGB010000001">
    <property type="protein sequence ID" value="MFC4653409.1"/>
    <property type="molecule type" value="Genomic_DNA"/>
</dbReference>
<keyword evidence="1" id="KW-1133">Transmembrane helix</keyword>
<comment type="caution">
    <text evidence="2">The sequence shown here is derived from an EMBL/GenBank/DDBJ whole genome shotgun (WGS) entry which is preliminary data.</text>
</comment>
<keyword evidence="1" id="KW-0812">Transmembrane</keyword>
<evidence type="ECO:0000313" key="3">
    <source>
        <dbReference type="Proteomes" id="UP001595962"/>
    </source>
</evidence>
<dbReference type="NCBIfam" id="TIGR02532">
    <property type="entry name" value="IV_pilin_GFxxxE"/>
    <property type="match status" value="1"/>
</dbReference>
<dbReference type="RefSeq" id="WP_377330686.1">
    <property type="nucleotide sequence ID" value="NZ_JBHSGB010000001.1"/>
</dbReference>
<proteinExistence type="predicted"/>
<evidence type="ECO:0000313" key="2">
    <source>
        <dbReference type="EMBL" id="MFC4653409.1"/>
    </source>
</evidence>
<dbReference type="Pfam" id="PF07963">
    <property type="entry name" value="N_methyl"/>
    <property type="match status" value="1"/>
</dbReference>